<dbReference type="OMA" id="VGESWWE"/>
<keyword evidence="4" id="KW-0949">S-adenosyl-L-methionine</keyword>
<dbReference type="Gene3D" id="3.40.50.150">
    <property type="entry name" value="Vaccinia Virus protein VP39"/>
    <property type="match status" value="1"/>
</dbReference>
<organism evidence="6 7">
    <name type="scientific">Polarella glacialis</name>
    <name type="common">Dinoflagellate</name>
    <dbReference type="NCBI Taxonomy" id="89957"/>
    <lineage>
        <taxon>Eukaryota</taxon>
        <taxon>Sar</taxon>
        <taxon>Alveolata</taxon>
        <taxon>Dinophyceae</taxon>
        <taxon>Suessiales</taxon>
        <taxon>Suessiaceae</taxon>
        <taxon>Polarella</taxon>
    </lineage>
</organism>
<dbReference type="Pfam" id="PF08241">
    <property type="entry name" value="Methyltransf_11"/>
    <property type="match status" value="1"/>
</dbReference>
<dbReference type="OrthoDB" id="3265906at2759"/>
<evidence type="ECO:0000313" key="6">
    <source>
        <dbReference type="EMBL" id="CAE8633476.1"/>
    </source>
</evidence>
<feature type="domain" description="Methyltransferase type 11" evidence="5">
    <location>
        <begin position="90"/>
        <end position="187"/>
    </location>
</feature>
<keyword evidence="2" id="KW-0808">Transferase</keyword>
<keyword evidence="3" id="KW-0831">Ubiquinone biosynthesis</keyword>
<gene>
    <name evidence="6" type="ORF">PGLA1383_LOCUS49349</name>
</gene>
<evidence type="ECO:0000313" key="7">
    <source>
        <dbReference type="Proteomes" id="UP000654075"/>
    </source>
</evidence>
<name>A0A813H6P3_POLGL</name>
<dbReference type="GO" id="GO:0032259">
    <property type="term" value="P:methylation"/>
    <property type="evidence" value="ECO:0007669"/>
    <property type="project" value="UniProtKB-KW"/>
</dbReference>
<dbReference type="CDD" id="cd02440">
    <property type="entry name" value="AdoMet_MTases"/>
    <property type="match status" value="1"/>
</dbReference>
<evidence type="ECO:0000256" key="2">
    <source>
        <dbReference type="ARBA" id="ARBA00022679"/>
    </source>
</evidence>
<evidence type="ECO:0000256" key="1">
    <source>
        <dbReference type="ARBA" id="ARBA00022603"/>
    </source>
</evidence>
<dbReference type="EMBL" id="CAJNNV010030778">
    <property type="protein sequence ID" value="CAE8633476.1"/>
    <property type="molecule type" value="Genomic_DNA"/>
</dbReference>
<evidence type="ECO:0000256" key="3">
    <source>
        <dbReference type="ARBA" id="ARBA00022688"/>
    </source>
</evidence>
<evidence type="ECO:0000259" key="5">
    <source>
        <dbReference type="Pfam" id="PF08241"/>
    </source>
</evidence>
<sequence length="292" mass="31695">MGSSRLVTVAALLPLLVALGFWALLPIPLPDRLAVIPESETRIDNVRPYDSVEKWAANGSQAGLHLLNPARAVYFDERIRAALQPPFRVLDAGCGGGLVSNALAARDGYLVEGVDLSPQALEFASSQAAKADLHNVRFQKGSLYELPFPAESFDAVVVSDVLEHLLDLPRALKELRRVLRPQGLLLFDTIDRSVLSFVVAILGAEHVVGIIQRGSHDWRLFIRPGELEEGLREAGFAGFEHQSFEPSARALGELSIFGLGLLPAESMSGGWSIGPPSSFMISYIGHARRLDT</sequence>
<keyword evidence="7" id="KW-1185">Reference proteome</keyword>
<comment type="caution">
    <text evidence="6">The sequence shown here is derived from an EMBL/GenBank/DDBJ whole genome shotgun (WGS) entry which is preliminary data.</text>
</comment>
<dbReference type="PANTHER" id="PTHR43464">
    <property type="entry name" value="METHYLTRANSFERASE"/>
    <property type="match status" value="1"/>
</dbReference>
<protein>
    <recommendedName>
        <fullName evidence="5">Methyltransferase type 11 domain-containing protein</fullName>
    </recommendedName>
</protein>
<dbReference type="InterPro" id="IPR013216">
    <property type="entry name" value="Methyltransf_11"/>
</dbReference>
<keyword evidence="1" id="KW-0489">Methyltransferase</keyword>
<dbReference type="GO" id="GO:0010420">
    <property type="term" value="F:polyprenyldihydroxybenzoate methyltransferase activity"/>
    <property type="evidence" value="ECO:0007669"/>
    <property type="project" value="InterPro"/>
</dbReference>
<dbReference type="AlphaFoldDB" id="A0A813H6P3"/>
<dbReference type="SUPFAM" id="SSF53335">
    <property type="entry name" value="S-adenosyl-L-methionine-dependent methyltransferases"/>
    <property type="match status" value="1"/>
</dbReference>
<reference evidence="6" key="1">
    <citation type="submission" date="2021-02" db="EMBL/GenBank/DDBJ databases">
        <authorList>
            <person name="Dougan E. K."/>
            <person name="Rhodes N."/>
            <person name="Thang M."/>
            <person name="Chan C."/>
        </authorList>
    </citation>
    <scope>NUCLEOTIDE SEQUENCE</scope>
</reference>
<proteinExistence type="predicted"/>
<dbReference type="Proteomes" id="UP000654075">
    <property type="component" value="Unassembled WGS sequence"/>
</dbReference>
<dbReference type="InterPro" id="IPR029063">
    <property type="entry name" value="SAM-dependent_MTases_sf"/>
</dbReference>
<dbReference type="NCBIfam" id="TIGR01983">
    <property type="entry name" value="UbiG"/>
    <property type="match status" value="1"/>
</dbReference>
<dbReference type="GO" id="GO:0061542">
    <property type="term" value="F:3-demethylubiquinol 3-O-methyltransferase activity"/>
    <property type="evidence" value="ECO:0007669"/>
    <property type="project" value="InterPro"/>
</dbReference>
<dbReference type="InterPro" id="IPR010233">
    <property type="entry name" value="UbiG_MeTrfase"/>
</dbReference>
<evidence type="ECO:0000256" key="4">
    <source>
        <dbReference type="ARBA" id="ARBA00022691"/>
    </source>
</evidence>
<accession>A0A813H6P3</accession>
<dbReference type="PANTHER" id="PTHR43464:SF19">
    <property type="entry name" value="UBIQUINONE BIOSYNTHESIS O-METHYLTRANSFERASE, MITOCHONDRIAL"/>
    <property type="match status" value="1"/>
</dbReference>